<organism evidence="2">
    <name type="scientific">viral metagenome</name>
    <dbReference type="NCBI Taxonomy" id="1070528"/>
    <lineage>
        <taxon>unclassified sequences</taxon>
        <taxon>metagenomes</taxon>
        <taxon>organismal metagenomes</taxon>
    </lineage>
</organism>
<accession>A0A6M3K756</accession>
<dbReference type="EMBL" id="MT142291">
    <property type="protein sequence ID" value="QJA77596.1"/>
    <property type="molecule type" value="Genomic_DNA"/>
</dbReference>
<evidence type="ECO:0000313" key="1">
    <source>
        <dbReference type="EMBL" id="QJA56543.1"/>
    </source>
</evidence>
<gene>
    <name evidence="2" type="ORF">MM415A01270_0009</name>
    <name evidence="1" type="ORF">MM415B01828_0009</name>
</gene>
<reference evidence="2" key="1">
    <citation type="submission" date="2020-03" db="EMBL/GenBank/DDBJ databases">
        <title>The deep terrestrial virosphere.</title>
        <authorList>
            <person name="Holmfeldt K."/>
            <person name="Nilsson E."/>
            <person name="Simone D."/>
            <person name="Lopez-Fernandez M."/>
            <person name="Wu X."/>
            <person name="de Brujin I."/>
            <person name="Lundin D."/>
            <person name="Andersson A."/>
            <person name="Bertilsson S."/>
            <person name="Dopson M."/>
        </authorList>
    </citation>
    <scope>NUCLEOTIDE SEQUENCE</scope>
    <source>
        <strain evidence="2">MM415A01270</strain>
        <strain evidence="1">MM415B01828</strain>
    </source>
</reference>
<protein>
    <submittedName>
        <fullName evidence="2">Uncharacterized protein</fullName>
    </submittedName>
</protein>
<proteinExistence type="predicted"/>
<dbReference type="AlphaFoldDB" id="A0A6M3K756"/>
<dbReference type="EMBL" id="MT141225">
    <property type="protein sequence ID" value="QJA56543.1"/>
    <property type="molecule type" value="Genomic_DNA"/>
</dbReference>
<evidence type="ECO:0000313" key="2">
    <source>
        <dbReference type="EMBL" id="QJA77596.1"/>
    </source>
</evidence>
<name>A0A6M3K756_9ZZZZ</name>
<sequence>MPLLSPPPPDVLGKKDWYGNIRGEIVSKTSGPPFYDIKQHIPGTNAWVKLQKERLSKLTAPIGPQDEVTFDKALQVVLDWGPMGMGQIKGFRGTKKPDIKHAYESIRSNNATKNVYGSYINIADLRDHLRITQSEMERIIKSDPEHFLTSKGDWSFSDEHIRSGAVHLGYGSGSPELLVKVKEGAVITPPKQRKELLSQWKKEYGTKEP</sequence>